<dbReference type="RefSeq" id="WP_311788208.1">
    <property type="nucleotide sequence ID" value="NZ_JALDYY010000014.1"/>
</dbReference>
<evidence type="ECO:0000256" key="3">
    <source>
        <dbReference type="ARBA" id="ARBA00022833"/>
    </source>
</evidence>
<evidence type="ECO:0000313" key="6">
    <source>
        <dbReference type="EMBL" id="MDI7924296.1"/>
    </source>
</evidence>
<gene>
    <name evidence="6" type="ORF">MRS75_19720</name>
</gene>
<reference evidence="6" key="1">
    <citation type="submission" date="2022-03" db="EMBL/GenBank/DDBJ databases">
        <title>Fererhizobium litorale gen. nov., sp. nov., isolated from sandy sediments of the Sea of Japan seashore.</title>
        <authorList>
            <person name="Romanenko L."/>
            <person name="Kurilenko V."/>
            <person name="Otstavnykh N."/>
            <person name="Svetashev V."/>
            <person name="Tekutyeva L."/>
            <person name="Isaeva M."/>
            <person name="Mikhailov V."/>
        </authorList>
    </citation>
    <scope>NUCLEOTIDE SEQUENCE</scope>
    <source>
        <strain evidence="6">KMM 9576</strain>
    </source>
</reference>
<organism evidence="6 7">
    <name type="scientific">Ferirhizobium litorale</name>
    <dbReference type="NCBI Taxonomy" id="2927786"/>
    <lineage>
        <taxon>Bacteria</taxon>
        <taxon>Pseudomonadati</taxon>
        <taxon>Pseudomonadota</taxon>
        <taxon>Alphaproteobacteria</taxon>
        <taxon>Hyphomicrobiales</taxon>
        <taxon>Rhizobiaceae</taxon>
        <taxon>Ferirhizobium</taxon>
    </lineage>
</organism>
<evidence type="ECO:0000259" key="5">
    <source>
        <dbReference type="PROSITE" id="PS51891"/>
    </source>
</evidence>
<protein>
    <submittedName>
        <fullName evidence="6">GFA family protein</fullName>
    </submittedName>
</protein>
<keyword evidence="7" id="KW-1185">Reference proteome</keyword>
<evidence type="ECO:0000256" key="4">
    <source>
        <dbReference type="ARBA" id="ARBA00023239"/>
    </source>
</evidence>
<dbReference type="PANTHER" id="PTHR33337:SF40">
    <property type="entry name" value="CENP-V_GFA DOMAIN-CONTAINING PROTEIN-RELATED"/>
    <property type="match status" value="1"/>
</dbReference>
<dbReference type="PROSITE" id="PS51891">
    <property type="entry name" value="CENP_V_GFA"/>
    <property type="match status" value="1"/>
</dbReference>
<dbReference type="Proteomes" id="UP001161580">
    <property type="component" value="Unassembled WGS sequence"/>
</dbReference>
<dbReference type="PANTHER" id="PTHR33337">
    <property type="entry name" value="GFA DOMAIN-CONTAINING PROTEIN"/>
    <property type="match status" value="1"/>
</dbReference>
<keyword evidence="2" id="KW-0479">Metal-binding</keyword>
<name>A0AAE3U356_9HYPH</name>
<keyword evidence="3" id="KW-0862">Zinc</keyword>
<dbReference type="GO" id="GO:0016846">
    <property type="term" value="F:carbon-sulfur lyase activity"/>
    <property type="evidence" value="ECO:0007669"/>
    <property type="project" value="InterPro"/>
</dbReference>
<feature type="domain" description="CENP-V/GFA" evidence="5">
    <location>
        <begin position="5"/>
        <end position="119"/>
    </location>
</feature>
<comment type="similarity">
    <text evidence="1">Belongs to the Gfa family.</text>
</comment>
<dbReference type="SUPFAM" id="SSF51316">
    <property type="entry name" value="Mss4-like"/>
    <property type="match status" value="1"/>
</dbReference>
<accession>A0AAE3U356</accession>
<dbReference type="Pfam" id="PF04828">
    <property type="entry name" value="GFA"/>
    <property type="match status" value="1"/>
</dbReference>
<dbReference type="EMBL" id="JALDYZ010000013">
    <property type="protein sequence ID" value="MDI7924296.1"/>
    <property type="molecule type" value="Genomic_DNA"/>
</dbReference>
<dbReference type="GO" id="GO:0046872">
    <property type="term" value="F:metal ion binding"/>
    <property type="evidence" value="ECO:0007669"/>
    <property type="project" value="UniProtKB-KW"/>
</dbReference>
<keyword evidence="4" id="KW-0456">Lyase</keyword>
<dbReference type="Gene3D" id="3.90.1590.10">
    <property type="entry name" value="glutathione-dependent formaldehyde- activating enzyme (gfa)"/>
    <property type="match status" value="1"/>
</dbReference>
<evidence type="ECO:0000256" key="2">
    <source>
        <dbReference type="ARBA" id="ARBA00022723"/>
    </source>
</evidence>
<evidence type="ECO:0000256" key="1">
    <source>
        <dbReference type="ARBA" id="ARBA00005495"/>
    </source>
</evidence>
<sequence length="140" mass="15321">MNQVNEGSCLCGAVRFRTKGPLREVVACHCSQCRKQTGLYYAATNVGLDNFELDGEERVTWYRASDFARRGFCGTCGSALFWQADDADHVSIMAGAFDGEPGLKMAYHIFCADKGDFYEINDGLPQYGKGSPNLAVAPDD</sequence>
<dbReference type="InterPro" id="IPR011057">
    <property type="entry name" value="Mss4-like_sf"/>
</dbReference>
<dbReference type="InterPro" id="IPR006913">
    <property type="entry name" value="CENP-V/GFA"/>
</dbReference>
<comment type="caution">
    <text evidence="6">The sequence shown here is derived from an EMBL/GenBank/DDBJ whole genome shotgun (WGS) entry which is preliminary data.</text>
</comment>
<proteinExistence type="inferred from homology"/>
<dbReference type="AlphaFoldDB" id="A0AAE3U356"/>
<evidence type="ECO:0000313" key="7">
    <source>
        <dbReference type="Proteomes" id="UP001161580"/>
    </source>
</evidence>